<evidence type="ECO:0000256" key="4">
    <source>
        <dbReference type="ARBA" id="ARBA00022801"/>
    </source>
</evidence>
<evidence type="ECO:0000256" key="1">
    <source>
        <dbReference type="ARBA" id="ARBA00022670"/>
    </source>
</evidence>
<dbReference type="Gene3D" id="2.40.10.120">
    <property type="match status" value="1"/>
</dbReference>
<accession>A0ABZ0UNF0</accession>
<dbReference type="Proteomes" id="UP001327219">
    <property type="component" value="Chromosome"/>
</dbReference>
<dbReference type="CDD" id="cd10839">
    <property type="entry name" value="cpPDZ1_DegP-like"/>
    <property type="match status" value="1"/>
</dbReference>
<dbReference type="Gene3D" id="2.30.42.10">
    <property type="match status" value="2"/>
</dbReference>
<organism evidence="8 9">
    <name type="scientific">Candidatus Bandiella euplotis</name>
    <dbReference type="NCBI Taxonomy" id="1664265"/>
    <lineage>
        <taxon>Bacteria</taxon>
        <taxon>Pseudomonadati</taxon>
        <taxon>Pseudomonadota</taxon>
        <taxon>Alphaproteobacteria</taxon>
        <taxon>Rickettsiales</taxon>
        <taxon>Candidatus Midichloriaceae</taxon>
        <taxon>Candidatus Bandiella</taxon>
    </lineage>
</organism>
<evidence type="ECO:0000313" key="9">
    <source>
        <dbReference type="Proteomes" id="UP001327219"/>
    </source>
</evidence>
<keyword evidence="3" id="KW-0677">Repeat</keyword>
<keyword evidence="2 6" id="KW-0732">Signal</keyword>
<dbReference type="PANTHER" id="PTHR43343">
    <property type="entry name" value="PEPTIDASE S12"/>
    <property type="match status" value="1"/>
</dbReference>
<dbReference type="EMBL" id="CP110820">
    <property type="protein sequence ID" value="WPX96796.1"/>
    <property type="molecule type" value="Genomic_DNA"/>
</dbReference>
<dbReference type="SUPFAM" id="SSF50494">
    <property type="entry name" value="Trypsin-like serine proteases"/>
    <property type="match status" value="1"/>
</dbReference>
<keyword evidence="4" id="KW-0378">Hydrolase</keyword>
<dbReference type="InterPro" id="IPR011782">
    <property type="entry name" value="Pept_S1C_Do"/>
</dbReference>
<sequence>MYISLLFYKFRKISLLCFGLMTLFFNSQVFAEQNNSNSIADVIEKLTPAVVNISTTQLIEGKNNDNIPQDLPEEFYKFFEEFNNNREGFDNKPTKVLSLGSGFFIDDKGHIVTNNHVIDNAEEINITIGDNDGKVYKAKVIGKDKKTDLALLKIEVKEKLPFVRFGDSDRIRVGDSVIAIGNAFGFGGTVTSGIVSAKGRHLDGIFYEEFIQTDASINRGNSGGPMFNMNGEVIGVNTAIVSPSGGNVGIGFAIPSNTAKSIINQLIKGGKIQRGWLGIQFLPINQKIAKAFGLGDDVRGAIVVDVLKGSPAEKAGIKMSDIIVKFNGIALDKANKFPKVVASAPVNKKIPLDVIRKGNIVTLYVSLEFQKNDDQIVSKRAETTVGTTSYGISVANLTSEIRKHYNIDESIKAGVVITKLDKNSNAFKNGAKEGDVIITINQDEVNSAKQFKTLLTNIKLRSPKGEAVAILFISRKNNNSIMPIPIELD</sequence>
<dbReference type="InterPro" id="IPR001940">
    <property type="entry name" value="Peptidase_S1C"/>
</dbReference>
<evidence type="ECO:0000256" key="2">
    <source>
        <dbReference type="ARBA" id="ARBA00022729"/>
    </source>
</evidence>
<evidence type="ECO:0000256" key="3">
    <source>
        <dbReference type="ARBA" id="ARBA00022737"/>
    </source>
</evidence>
<proteinExistence type="predicted"/>
<feature type="domain" description="PDZ" evidence="7">
    <location>
        <begin position="266"/>
        <end position="358"/>
    </location>
</feature>
<gene>
    <name evidence="8" type="ORF">Bandiella_00924</name>
</gene>
<dbReference type="SUPFAM" id="SSF50156">
    <property type="entry name" value="PDZ domain-like"/>
    <property type="match status" value="2"/>
</dbReference>
<dbReference type="Pfam" id="PF13180">
    <property type="entry name" value="PDZ_2"/>
    <property type="match status" value="1"/>
</dbReference>
<dbReference type="NCBIfam" id="TIGR02037">
    <property type="entry name" value="degP_htrA_DO"/>
    <property type="match status" value="1"/>
</dbReference>
<keyword evidence="5" id="KW-0720">Serine protease</keyword>
<evidence type="ECO:0000256" key="6">
    <source>
        <dbReference type="SAM" id="SignalP"/>
    </source>
</evidence>
<evidence type="ECO:0000313" key="8">
    <source>
        <dbReference type="EMBL" id="WPX96796.1"/>
    </source>
</evidence>
<dbReference type="InterPro" id="IPR009003">
    <property type="entry name" value="Peptidase_S1_PA"/>
</dbReference>
<keyword evidence="9" id="KW-1185">Reference proteome</keyword>
<evidence type="ECO:0000256" key="5">
    <source>
        <dbReference type="ARBA" id="ARBA00022825"/>
    </source>
</evidence>
<feature type="signal peptide" evidence="6">
    <location>
        <begin position="1"/>
        <end position="31"/>
    </location>
</feature>
<dbReference type="InterPro" id="IPR036034">
    <property type="entry name" value="PDZ_sf"/>
</dbReference>
<feature type="chain" id="PRO_5045545215" evidence="6">
    <location>
        <begin position="32"/>
        <end position="489"/>
    </location>
</feature>
<dbReference type="Pfam" id="PF13365">
    <property type="entry name" value="Trypsin_2"/>
    <property type="match status" value="1"/>
</dbReference>
<dbReference type="PANTHER" id="PTHR43343:SF3">
    <property type="entry name" value="PROTEASE DO-LIKE 8, CHLOROPLASTIC"/>
    <property type="match status" value="1"/>
</dbReference>
<dbReference type="InterPro" id="IPR001478">
    <property type="entry name" value="PDZ"/>
</dbReference>
<dbReference type="InterPro" id="IPR051201">
    <property type="entry name" value="Chloro_Bact_Ser_Proteases"/>
</dbReference>
<evidence type="ECO:0000259" key="7">
    <source>
        <dbReference type="PROSITE" id="PS50106"/>
    </source>
</evidence>
<dbReference type="RefSeq" id="WP_323732510.1">
    <property type="nucleotide sequence ID" value="NZ_CP110820.1"/>
</dbReference>
<protein>
    <submittedName>
        <fullName evidence="8">Do family serine endopeptidase</fullName>
    </submittedName>
</protein>
<dbReference type="SMART" id="SM00228">
    <property type="entry name" value="PDZ"/>
    <property type="match status" value="2"/>
</dbReference>
<feature type="domain" description="PDZ" evidence="7">
    <location>
        <begin position="366"/>
        <end position="447"/>
    </location>
</feature>
<name>A0ABZ0UNF0_9RICK</name>
<dbReference type="PROSITE" id="PS50106">
    <property type="entry name" value="PDZ"/>
    <property type="match status" value="2"/>
</dbReference>
<reference evidence="8 9" key="1">
    <citation type="submission" date="2022-11" db="EMBL/GenBank/DDBJ databases">
        <title>Host association and intracellularity evolved multiple times independently in the Rickettsiales.</title>
        <authorList>
            <person name="Castelli M."/>
            <person name="Nardi T."/>
            <person name="Gammuto L."/>
            <person name="Bellinzona G."/>
            <person name="Sabaneyeva E."/>
            <person name="Potekhin A."/>
            <person name="Serra V."/>
            <person name="Petroni G."/>
            <person name="Sassera D."/>
        </authorList>
    </citation>
    <scope>NUCLEOTIDE SEQUENCE [LARGE SCALE GENOMIC DNA]</scope>
    <source>
        <strain evidence="8 9">NDG2</strain>
    </source>
</reference>
<dbReference type="PRINTS" id="PR00834">
    <property type="entry name" value="PROTEASES2C"/>
</dbReference>
<keyword evidence="1" id="KW-0645">Protease</keyword>